<evidence type="ECO:0000313" key="7">
    <source>
        <dbReference type="EMBL" id="KAE9400946.1"/>
    </source>
</evidence>
<evidence type="ECO:0000259" key="6">
    <source>
        <dbReference type="SMART" id="SM00702"/>
    </source>
</evidence>
<feature type="non-terminal residue" evidence="7">
    <location>
        <position position="242"/>
    </location>
</feature>
<dbReference type="OrthoDB" id="69177at2759"/>
<dbReference type="SMART" id="SM00702">
    <property type="entry name" value="P4Hc"/>
    <property type="match status" value="1"/>
</dbReference>
<dbReference type="EMBL" id="ML769451">
    <property type="protein sequence ID" value="KAE9400946.1"/>
    <property type="molecule type" value="Genomic_DNA"/>
</dbReference>
<dbReference type="InterPro" id="IPR045054">
    <property type="entry name" value="P4HA-like"/>
</dbReference>
<evidence type="ECO:0000256" key="1">
    <source>
        <dbReference type="ARBA" id="ARBA00001961"/>
    </source>
</evidence>
<dbReference type="PANTHER" id="PTHR10869">
    <property type="entry name" value="PROLYL 4-HYDROXYLASE ALPHA SUBUNIT"/>
    <property type="match status" value="1"/>
</dbReference>
<keyword evidence="8" id="KW-1185">Reference proteome</keyword>
<reference evidence="7" key="1">
    <citation type="journal article" date="2019" name="Environ. Microbiol.">
        <title>Fungal ecological strategies reflected in gene transcription - a case study of two litter decomposers.</title>
        <authorList>
            <person name="Barbi F."/>
            <person name="Kohler A."/>
            <person name="Barry K."/>
            <person name="Baskaran P."/>
            <person name="Daum C."/>
            <person name="Fauchery L."/>
            <person name="Ihrmark K."/>
            <person name="Kuo A."/>
            <person name="LaButti K."/>
            <person name="Lipzen A."/>
            <person name="Morin E."/>
            <person name="Grigoriev I.V."/>
            <person name="Henrissat B."/>
            <person name="Lindahl B."/>
            <person name="Martin F."/>
        </authorList>
    </citation>
    <scope>NUCLEOTIDE SEQUENCE</scope>
    <source>
        <strain evidence="7">JB14</strain>
    </source>
</reference>
<dbReference type="Gene3D" id="2.60.120.620">
    <property type="entry name" value="q2cbj1_9rhob like domain"/>
    <property type="match status" value="1"/>
</dbReference>
<feature type="non-terminal residue" evidence="7">
    <location>
        <position position="1"/>
    </location>
</feature>
<keyword evidence="4" id="KW-0560">Oxidoreductase</keyword>
<name>A0A6A4HS36_9AGAR</name>
<dbReference type="InterPro" id="IPR006620">
    <property type="entry name" value="Pro_4_hyd_alph"/>
</dbReference>
<sequence length="242" mass="27216">HPQPSVSYIDFASTPLAKWYSDSYALVIDELFTPEECEELIGLAESTELEDGKGWQPAKLHYGLATTDQVLNTDYRFNDRILRFDHDAARKMYEKVLPFVETDIGVIKEGSKWSGIVGGGSRMKVVGTWNLVGLNERLSFLRYGPGHFFKEHEDGQLKLPDGRMSRVTIQIYLNGSVSDILEGGATRFWSPGGSKGEKPKLLDVAPKTGRALIFQQRGLLHSGETVHKGLKYTLRTDFMFEQ</sequence>
<dbReference type="InterPro" id="IPR044862">
    <property type="entry name" value="Pro_4_hyd_alph_FE2OG_OXY"/>
</dbReference>
<accession>A0A6A4HS36</accession>
<keyword evidence="5" id="KW-0408">Iron</keyword>
<evidence type="ECO:0000256" key="5">
    <source>
        <dbReference type="ARBA" id="ARBA00023004"/>
    </source>
</evidence>
<protein>
    <recommendedName>
        <fullName evidence="6">Prolyl 4-hydroxylase alpha subunit domain-containing protein</fullName>
    </recommendedName>
</protein>
<evidence type="ECO:0000313" key="8">
    <source>
        <dbReference type="Proteomes" id="UP000799118"/>
    </source>
</evidence>
<proteinExistence type="predicted"/>
<dbReference type="Pfam" id="PF13640">
    <property type="entry name" value="2OG-FeII_Oxy_3"/>
    <property type="match status" value="1"/>
</dbReference>
<comment type="cofactor">
    <cofactor evidence="1">
        <name>L-ascorbate</name>
        <dbReference type="ChEBI" id="CHEBI:38290"/>
    </cofactor>
</comment>
<dbReference type="PANTHER" id="PTHR10869:SF241">
    <property type="entry name" value="FE2OG DIOXYGENASE DOMAIN-CONTAINING PROTEIN"/>
    <property type="match status" value="1"/>
</dbReference>
<evidence type="ECO:0000256" key="4">
    <source>
        <dbReference type="ARBA" id="ARBA00023002"/>
    </source>
</evidence>
<dbReference type="Proteomes" id="UP000799118">
    <property type="component" value="Unassembled WGS sequence"/>
</dbReference>
<keyword evidence="2" id="KW-0479">Metal-binding</keyword>
<dbReference type="GO" id="GO:0005506">
    <property type="term" value="F:iron ion binding"/>
    <property type="evidence" value="ECO:0007669"/>
    <property type="project" value="InterPro"/>
</dbReference>
<organism evidence="7 8">
    <name type="scientific">Gymnopus androsaceus JB14</name>
    <dbReference type="NCBI Taxonomy" id="1447944"/>
    <lineage>
        <taxon>Eukaryota</taxon>
        <taxon>Fungi</taxon>
        <taxon>Dikarya</taxon>
        <taxon>Basidiomycota</taxon>
        <taxon>Agaricomycotina</taxon>
        <taxon>Agaricomycetes</taxon>
        <taxon>Agaricomycetidae</taxon>
        <taxon>Agaricales</taxon>
        <taxon>Marasmiineae</taxon>
        <taxon>Omphalotaceae</taxon>
        <taxon>Gymnopus</taxon>
    </lineage>
</organism>
<dbReference type="AlphaFoldDB" id="A0A6A4HS36"/>
<dbReference type="GO" id="GO:0004656">
    <property type="term" value="F:procollagen-proline 4-dioxygenase activity"/>
    <property type="evidence" value="ECO:0007669"/>
    <property type="project" value="TreeGrafter"/>
</dbReference>
<feature type="domain" description="Prolyl 4-hydroxylase alpha subunit" evidence="6">
    <location>
        <begin position="23"/>
        <end position="239"/>
    </location>
</feature>
<dbReference type="GO" id="GO:0005783">
    <property type="term" value="C:endoplasmic reticulum"/>
    <property type="evidence" value="ECO:0007669"/>
    <property type="project" value="TreeGrafter"/>
</dbReference>
<evidence type="ECO:0000256" key="3">
    <source>
        <dbReference type="ARBA" id="ARBA00022964"/>
    </source>
</evidence>
<gene>
    <name evidence="7" type="ORF">BT96DRAFT_776190</name>
</gene>
<keyword evidence="3" id="KW-0223">Dioxygenase</keyword>
<dbReference type="GO" id="GO:0031418">
    <property type="term" value="F:L-ascorbic acid binding"/>
    <property type="evidence" value="ECO:0007669"/>
    <property type="project" value="InterPro"/>
</dbReference>
<evidence type="ECO:0000256" key="2">
    <source>
        <dbReference type="ARBA" id="ARBA00022723"/>
    </source>
</evidence>